<proteinExistence type="predicted"/>
<keyword evidence="2" id="KW-1185">Reference proteome</keyword>
<dbReference type="EMBL" id="BMAU01021263">
    <property type="protein sequence ID" value="GFY06775.1"/>
    <property type="molecule type" value="Genomic_DNA"/>
</dbReference>
<protein>
    <submittedName>
        <fullName evidence="1">Uncharacterized protein</fullName>
    </submittedName>
</protein>
<comment type="caution">
    <text evidence="1">The sequence shown here is derived from an EMBL/GenBank/DDBJ whole genome shotgun (WGS) entry which is preliminary data.</text>
</comment>
<dbReference type="AlphaFoldDB" id="A0A8X6S8Q9"/>
<organism evidence="1 2">
    <name type="scientific">Trichonephila clavipes</name>
    <name type="common">Golden silk orbweaver</name>
    <name type="synonym">Nephila clavipes</name>
    <dbReference type="NCBI Taxonomy" id="2585209"/>
    <lineage>
        <taxon>Eukaryota</taxon>
        <taxon>Metazoa</taxon>
        <taxon>Ecdysozoa</taxon>
        <taxon>Arthropoda</taxon>
        <taxon>Chelicerata</taxon>
        <taxon>Arachnida</taxon>
        <taxon>Araneae</taxon>
        <taxon>Araneomorphae</taxon>
        <taxon>Entelegynae</taxon>
        <taxon>Araneoidea</taxon>
        <taxon>Nephilidae</taxon>
        <taxon>Trichonephila</taxon>
    </lineage>
</organism>
<evidence type="ECO:0000313" key="2">
    <source>
        <dbReference type="Proteomes" id="UP000887159"/>
    </source>
</evidence>
<dbReference type="Proteomes" id="UP000887159">
    <property type="component" value="Unassembled WGS sequence"/>
</dbReference>
<evidence type="ECO:0000313" key="1">
    <source>
        <dbReference type="EMBL" id="GFY06775.1"/>
    </source>
</evidence>
<sequence>MSSTYIWAISVPLMRSKEVLRLLTSVTPDHNSRLMPWTSPDTFSLIDRTQLEAGFVTKHYMSSVSMIPS</sequence>
<reference evidence="1" key="1">
    <citation type="submission" date="2020-08" db="EMBL/GenBank/DDBJ databases">
        <title>Multicomponent nature underlies the extraordinary mechanical properties of spider dragline silk.</title>
        <authorList>
            <person name="Kono N."/>
            <person name="Nakamura H."/>
            <person name="Mori M."/>
            <person name="Yoshida Y."/>
            <person name="Ohtoshi R."/>
            <person name="Malay A.D."/>
            <person name="Moran D.A.P."/>
            <person name="Tomita M."/>
            <person name="Numata K."/>
            <person name="Arakawa K."/>
        </authorList>
    </citation>
    <scope>NUCLEOTIDE SEQUENCE</scope>
</reference>
<gene>
    <name evidence="1" type="ORF">TNCV_2203081</name>
</gene>
<accession>A0A8X6S8Q9</accession>
<name>A0A8X6S8Q9_TRICX</name>